<dbReference type="RefSeq" id="WP_015447540.1">
    <property type="nucleotide sequence ID" value="NC_020541.1"/>
</dbReference>
<dbReference type="InterPro" id="IPR003595">
    <property type="entry name" value="Tyr_Pase_cat"/>
</dbReference>
<dbReference type="SUPFAM" id="SSF52799">
    <property type="entry name" value="(Phosphotyrosine protein) phosphatases II"/>
    <property type="match status" value="1"/>
</dbReference>
<evidence type="ECO:0000313" key="3">
    <source>
        <dbReference type="EMBL" id="AGG88784.1"/>
    </source>
</evidence>
<evidence type="ECO:0000256" key="1">
    <source>
        <dbReference type="ARBA" id="ARBA00022801"/>
    </source>
</evidence>
<evidence type="ECO:0000259" key="2">
    <source>
        <dbReference type="PROSITE" id="PS50056"/>
    </source>
</evidence>
<keyword evidence="4" id="KW-1185">Reference proteome</keyword>
<accession>M4NDI1</accession>
<dbReference type="EMBL" id="CP003470">
    <property type="protein sequence ID" value="AGG88784.1"/>
    <property type="molecule type" value="Genomic_DNA"/>
</dbReference>
<organism evidence="3 4">
    <name type="scientific">Rhodanobacter denitrificans</name>
    <dbReference type="NCBI Taxonomy" id="666685"/>
    <lineage>
        <taxon>Bacteria</taxon>
        <taxon>Pseudomonadati</taxon>
        <taxon>Pseudomonadota</taxon>
        <taxon>Gammaproteobacteria</taxon>
        <taxon>Lysobacterales</taxon>
        <taxon>Rhodanobacteraceae</taxon>
        <taxon>Rhodanobacter</taxon>
    </lineage>
</organism>
<dbReference type="PANTHER" id="PTHR23339">
    <property type="entry name" value="TYROSINE SPECIFIC PROTEIN PHOSPHATASE AND DUAL SPECIFICITY PROTEIN PHOSPHATASE"/>
    <property type="match status" value="1"/>
</dbReference>
<dbReference type="Gene3D" id="3.90.190.10">
    <property type="entry name" value="Protein tyrosine phosphatase superfamily"/>
    <property type="match status" value="1"/>
</dbReference>
<dbReference type="GO" id="GO:0016791">
    <property type="term" value="F:phosphatase activity"/>
    <property type="evidence" value="ECO:0007669"/>
    <property type="project" value="UniProtKB-ARBA"/>
</dbReference>
<name>M4NDI1_9GAMM</name>
<dbReference type="STRING" id="666685.R2APBS1_1651"/>
<dbReference type="SMART" id="SM00404">
    <property type="entry name" value="PTPc_motif"/>
    <property type="match status" value="1"/>
</dbReference>
<dbReference type="InterPro" id="IPR057023">
    <property type="entry name" value="PTP-SAK"/>
</dbReference>
<dbReference type="HOGENOM" id="CLU_047330_5_0_6"/>
<dbReference type="OrthoDB" id="9806482at2"/>
<dbReference type="InterPro" id="IPR050561">
    <property type="entry name" value="PTP"/>
</dbReference>
<dbReference type="FunFam" id="3.90.190.10:FF:000157">
    <property type="entry name" value="Protein-tyrosine phosphatase"/>
    <property type="match status" value="1"/>
</dbReference>
<dbReference type="Pfam" id="PF22784">
    <property type="entry name" value="PTP-SAK"/>
    <property type="match status" value="1"/>
</dbReference>
<evidence type="ECO:0000313" key="4">
    <source>
        <dbReference type="Proteomes" id="UP000011859"/>
    </source>
</evidence>
<dbReference type="KEGG" id="rhd:R2APBS1_1651"/>
<gene>
    <name evidence="3" type="ORF">R2APBS1_1651</name>
</gene>
<dbReference type="InterPro" id="IPR000387">
    <property type="entry name" value="Tyr_Pase_dom"/>
</dbReference>
<keyword evidence="1" id="KW-0378">Hydrolase</keyword>
<dbReference type="InterPro" id="IPR029021">
    <property type="entry name" value="Prot-tyrosine_phosphatase-like"/>
</dbReference>
<dbReference type="eggNOG" id="COG2453">
    <property type="taxonomic scope" value="Bacteria"/>
</dbReference>
<dbReference type="Proteomes" id="UP000011859">
    <property type="component" value="Chromosome"/>
</dbReference>
<feature type="domain" description="Tyrosine specific protein phosphatases" evidence="2">
    <location>
        <begin position="109"/>
        <end position="178"/>
    </location>
</feature>
<sequence length="182" mass="19511">MPSLIRTSQTHPLRIATIPVGERGGAIGVTFAPGKRQAAAMTGIWERDLATDLHAIRQWGAQDLITLLEPHEFEELAIPDLPTQARAHGLRWHGLPITDGAAPDHRFLDPWITLGPQLVSEIGSGARVVVHCKGGLGRAGTVACLLLLESGAATNADDAMRQVRAVRRGAIETDAQEAFLRA</sequence>
<dbReference type="PROSITE" id="PS50056">
    <property type="entry name" value="TYR_PHOSPHATASE_2"/>
    <property type="match status" value="1"/>
</dbReference>
<dbReference type="CDD" id="cd14505">
    <property type="entry name" value="CDKN3-like"/>
    <property type="match status" value="1"/>
</dbReference>
<proteinExistence type="predicted"/>
<dbReference type="AlphaFoldDB" id="M4NDI1"/>
<reference evidence="3 4" key="1">
    <citation type="submission" date="2012-04" db="EMBL/GenBank/DDBJ databases">
        <title>Complete genome of Rhodanobacter sp. 2APBS1.</title>
        <authorList>
            <consortium name="US DOE Joint Genome Institute"/>
            <person name="Huntemann M."/>
            <person name="Wei C.-L."/>
            <person name="Han J."/>
            <person name="Detter J.C."/>
            <person name="Han C."/>
            <person name="Tapia R."/>
            <person name="Munk A.C.C."/>
            <person name="Chen A."/>
            <person name="Krypides N."/>
            <person name="Mavromatis K."/>
            <person name="Markowitz V."/>
            <person name="Szeto E."/>
            <person name="Ivanova N."/>
            <person name="Mikhailova N."/>
            <person name="Ovchinnikova G."/>
            <person name="Pagani I."/>
            <person name="Pati A."/>
            <person name="Goodwin L."/>
            <person name="Peters L."/>
            <person name="Pitluck S."/>
            <person name="Woyke T."/>
            <person name="Prakash O."/>
            <person name="Elkins J."/>
            <person name="Brown S."/>
            <person name="Palumbo A."/>
            <person name="Hemme C."/>
            <person name="Zhou J."/>
            <person name="Watson D."/>
            <person name="Jardine P."/>
            <person name="Kostka J."/>
            <person name="Green S."/>
        </authorList>
    </citation>
    <scope>NUCLEOTIDE SEQUENCE [LARGE SCALE GENOMIC DNA]</scope>
    <source>
        <strain evidence="3 4">2APBS1</strain>
    </source>
</reference>
<protein>
    <recommendedName>
        <fullName evidence="2">Tyrosine specific protein phosphatases domain-containing protein</fullName>
    </recommendedName>
</protein>